<gene>
    <name evidence="2 4" type="ORF">P152DRAFT_458839</name>
</gene>
<accession>A0A6G1G1J5</accession>
<dbReference type="EMBL" id="ML975159">
    <property type="protein sequence ID" value="KAF1811888.1"/>
    <property type="molecule type" value="Genomic_DNA"/>
</dbReference>
<dbReference type="AlphaFoldDB" id="A0A6G1G1J5"/>
<feature type="region of interest" description="Disordered" evidence="1">
    <location>
        <begin position="247"/>
        <end position="332"/>
    </location>
</feature>
<reference evidence="4" key="3">
    <citation type="submission" date="2025-04" db="UniProtKB">
        <authorList>
            <consortium name="RefSeq"/>
        </authorList>
    </citation>
    <scope>IDENTIFICATION</scope>
    <source>
        <strain evidence="4">CBS 781.70</strain>
    </source>
</reference>
<feature type="region of interest" description="Disordered" evidence="1">
    <location>
        <begin position="67"/>
        <end position="230"/>
    </location>
</feature>
<feature type="compositionally biased region" description="Polar residues" evidence="1">
    <location>
        <begin position="78"/>
        <end position="117"/>
    </location>
</feature>
<feature type="compositionally biased region" description="Acidic residues" evidence="1">
    <location>
        <begin position="305"/>
        <end position="324"/>
    </location>
</feature>
<dbReference type="GeneID" id="54420125"/>
<feature type="compositionally biased region" description="Acidic residues" evidence="1">
    <location>
        <begin position="545"/>
        <end position="557"/>
    </location>
</feature>
<sequence length="790" mass="89454">MADPSSQLLSEVRNVRDDQTPPPNPVEAHVASPGSTKSVRFAADTKSPESVIESATESANLLNAARYKRGKLKRPTRQLLQHQNSLQSGNGNQYDITTTPEPSPRIQPSRTRQQKSQSRNKHILAPESDENVTSPEPLSEEPAESTNSTKRRAHQLDELEFGGPLNDRPSKRQRNEPSQSVSSSASGQSGGELPPVEGDRRSKRQRDESPQSVPRSTTRQSGGWARSVGELIGVVVPALGKRRESYVLGEQDQMNGHVSSSTRSNQPKSSPRGAAQMNGVTRKRTRLVFESEDEGQAQDPSLFVQDDESGDEDGDDTSSEEDEGSLLSKNPIYGQRPEIDRALKDFKGFKCDTSVWRPSKIDNVESIRSCVKRIRRSNFLEGDEYSAIYAVVETTGELKNFMKPILRMAEGSISLRAEIFTVVIPALLQMLEHFVRHLDQPFQDDHDEFHQGSDFGFTPEILGALDQLLGLIVSTYDEALRILPRPEFGYRGPLRNQVVAKLRRVHTFLHKMIRNQHPERLVVANGHELVRSRARGPGSNSSLVIEEEDDDDEEEERGEAQAEQTRQQLEIEREKRELCRKEVRLYELFVERNKHEPEPPRKRGKQEEDDKLCRDISWEKMILGTTAVKPRESSMGTDANGERFERVSVFEHPTNTYQRTLEWTLGQKLALITELQRCVHLYQTNAETESEKDEFRAQLWPHLFQQLCHARPKSARNGPPTGEDGALRDLKADEILAGGRFVQRGWLQVRRDDPEGYRAIFGKVDLEDDLIETLPDMDLLADNWEEKMLD</sequence>
<feature type="compositionally biased region" description="Polar residues" evidence="1">
    <location>
        <begin position="252"/>
        <end position="269"/>
    </location>
</feature>
<feature type="region of interest" description="Disordered" evidence="1">
    <location>
        <begin position="1"/>
        <end position="52"/>
    </location>
</feature>
<name>A0A6G1G1J5_9PEZI</name>
<evidence type="ECO:0000313" key="2">
    <source>
        <dbReference type="EMBL" id="KAF1811888.1"/>
    </source>
</evidence>
<evidence type="ECO:0000256" key="1">
    <source>
        <dbReference type="SAM" id="MobiDB-lite"/>
    </source>
</evidence>
<organism evidence="2">
    <name type="scientific">Eremomyces bilateralis CBS 781.70</name>
    <dbReference type="NCBI Taxonomy" id="1392243"/>
    <lineage>
        <taxon>Eukaryota</taxon>
        <taxon>Fungi</taxon>
        <taxon>Dikarya</taxon>
        <taxon>Ascomycota</taxon>
        <taxon>Pezizomycotina</taxon>
        <taxon>Dothideomycetes</taxon>
        <taxon>Dothideomycetes incertae sedis</taxon>
        <taxon>Eremomycetales</taxon>
        <taxon>Eremomycetaceae</taxon>
        <taxon>Eremomyces</taxon>
    </lineage>
</organism>
<feature type="region of interest" description="Disordered" evidence="1">
    <location>
        <begin position="532"/>
        <end position="569"/>
    </location>
</feature>
<evidence type="ECO:0000313" key="4">
    <source>
        <dbReference type="RefSeq" id="XP_033533519.1"/>
    </source>
</evidence>
<dbReference type="RefSeq" id="XP_033533519.1">
    <property type="nucleotide sequence ID" value="XM_033679555.1"/>
</dbReference>
<dbReference type="Proteomes" id="UP000504638">
    <property type="component" value="Unplaced"/>
</dbReference>
<keyword evidence="3" id="KW-1185">Reference proteome</keyword>
<feature type="compositionally biased region" description="Low complexity" evidence="1">
    <location>
        <begin position="178"/>
        <end position="187"/>
    </location>
</feature>
<feature type="compositionally biased region" description="Polar residues" evidence="1">
    <location>
        <begin position="210"/>
        <end position="221"/>
    </location>
</feature>
<protein>
    <submittedName>
        <fullName evidence="2 4">Uncharacterized protein</fullName>
    </submittedName>
</protein>
<reference evidence="4" key="2">
    <citation type="submission" date="2020-04" db="EMBL/GenBank/DDBJ databases">
        <authorList>
            <consortium name="NCBI Genome Project"/>
        </authorList>
    </citation>
    <scope>NUCLEOTIDE SEQUENCE</scope>
    <source>
        <strain evidence="4">CBS 781.70</strain>
    </source>
</reference>
<evidence type="ECO:0000313" key="3">
    <source>
        <dbReference type="Proteomes" id="UP000504638"/>
    </source>
</evidence>
<reference evidence="2 4" key="1">
    <citation type="submission" date="2020-01" db="EMBL/GenBank/DDBJ databases">
        <authorList>
            <consortium name="DOE Joint Genome Institute"/>
            <person name="Haridas S."/>
            <person name="Albert R."/>
            <person name="Binder M."/>
            <person name="Bloem J."/>
            <person name="Labutti K."/>
            <person name="Salamov A."/>
            <person name="Andreopoulos B."/>
            <person name="Baker S.E."/>
            <person name="Barry K."/>
            <person name="Bills G."/>
            <person name="Bluhm B.H."/>
            <person name="Cannon C."/>
            <person name="Castanera R."/>
            <person name="Culley D.E."/>
            <person name="Daum C."/>
            <person name="Ezra D."/>
            <person name="Gonzalez J.B."/>
            <person name="Henrissat B."/>
            <person name="Kuo A."/>
            <person name="Liang C."/>
            <person name="Lipzen A."/>
            <person name="Lutzoni F."/>
            <person name="Magnuson J."/>
            <person name="Mondo S."/>
            <person name="Nolan M."/>
            <person name="Ohm R."/>
            <person name="Pangilinan J."/>
            <person name="Park H.-J."/>
            <person name="Ramirez L."/>
            <person name="Alfaro M."/>
            <person name="Sun H."/>
            <person name="Tritt A."/>
            <person name="Yoshinaga Y."/>
            <person name="Zwiers L.-H."/>
            <person name="Turgeon B.G."/>
            <person name="Goodwin S.B."/>
            <person name="Spatafora J.W."/>
            <person name="Crous P.W."/>
            <person name="Grigoriev I.V."/>
        </authorList>
    </citation>
    <scope>NUCLEOTIDE SEQUENCE</scope>
    <source>
        <strain evidence="2 4">CBS 781.70</strain>
    </source>
</reference>
<feature type="compositionally biased region" description="Basic and acidic residues" evidence="1">
    <location>
        <begin position="197"/>
        <end position="209"/>
    </location>
</feature>
<feature type="compositionally biased region" description="Basic residues" evidence="1">
    <location>
        <begin position="67"/>
        <end position="76"/>
    </location>
</feature>
<proteinExistence type="predicted"/>